<dbReference type="STRING" id="758803.SAMN05421803_101584"/>
<sequence length="426" mass="45755">MSAFPSARLPRLTAAALAVLAVAACSGSPGEGPVQLRFSWWGSDERQATMLRVIEEFEAENPDISVSGESTDWSAYWDRLATSTAAGDAPDVLMQEDRYLREYGDRGALLELTDLDVSGIDPLVAESGELDGRVFGIASGVNAYAIHADPVAFEEAGVEMPDDDTWTWQDYAEISARISEGSDGAYAGSQSMAYNETGFQVFARQRGEALYTEDGRLGFSEQTLTEWYEIVEEMADSGAQPSAERGVEIQAGGVEQSVVSTGQGAMAHFWSNQVGNVSESAGRDIELLRYPGETEHERTGLFFKPAMFYSVSARSEHPEEALRFVDHMLNDPAAAELLKADLGLPANLEVREAIAGDLSEGDARMAEFMAGIEDTIVDGNPAPPIGAGGVVDIGSRVADRLAFGDITPQEAAREFMTEVEHAIGAS</sequence>
<accession>A0A1M6C5V8</accession>
<keyword evidence="1" id="KW-0732">Signal</keyword>
<proteinExistence type="predicted"/>
<feature type="signal peptide" evidence="1">
    <location>
        <begin position="1"/>
        <end position="23"/>
    </location>
</feature>
<dbReference type="RefSeq" id="WP_073374556.1">
    <property type="nucleotide sequence ID" value="NZ_FQZK01000001.1"/>
</dbReference>
<reference evidence="2 3" key="1">
    <citation type="submission" date="2016-11" db="EMBL/GenBank/DDBJ databases">
        <authorList>
            <person name="Jaros S."/>
            <person name="Januszkiewicz K."/>
            <person name="Wedrychowicz H."/>
        </authorList>
    </citation>
    <scope>NUCLEOTIDE SEQUENCE [LARGE SCALE GENOMIC DNA]</scope>
    <source>
        <strain evidence="2 3">CGMCC 4.5723</strain>
    </source>
</reference>
<keyword evidence="2" id="KW-0813">Transport</keyword>
<dbReference type="Gene3D" id="3.40.190.10">
    <property type="entry name" value="Periplasmic binding protein-like II"/>
    <property type="match status" value="2"/>
</dbReference>
<gene>
    <name evidence="2" type="ORF">SAMN05421803_101584</name>
</gene>
<keyword evidence="3" id="KW-1185">Reference proteome</keyword>
<keyword evidence="2" id="KW-0762">Sugar transport</keyword>
<evidence type="ECO:0000313" key="2">
    <source>
        <dbReference type="EMBL" id="SHI56118.1"/>
    </source>
</evidence>
<dbReference type="Pfam" id="PF13416">
    <property type="entry name" value="SBP_bac_8"/>
    <property type="match status" value="1"/>
</dbReference>
<feature type="chain" id="PRO_5012657886" evidence="1">
    <location>
        <begin position="24"/>
        <end position="426"/>
    </location>
</feature>
<organism evidence="2 3">
    <name type="scientific">Nocardiopsis flavescens</name>
    <dbReference type="NCBI Taxonomy" id="758803"/>
    <lineage>
        <taxon>Bacteria</taxon>
        <taxon>Bacillati</taxon>
        <taxon>Actinomycetota</taxon>
        <taxon>Actinomycetes</taxon>
        <taxon>Streptosporangiales</taxon>
        <taxon>Nocardiopsidaceae</taxon>
        <taxon>Nocardiopsis</taxon>
    </lineage>
</organism>
<dbReference type="InterPro" id="IPR050490">
    <property type="entry name" value="Bact_solute-bd_prot1"/>
</dbReference>
<evidence type="ECO:0000313" key="3">
    <source>
        <dbReference type="Proteomes" id="UP000184452"/>
    </source>
</evidence>
<name>A0A1M6C5V8_9ACTN</name>
<dbReference type="AlphaFoldDB" id="A0A1M6C5V8"/>
<dbReference type="InterPro" id="IPR006059">
    <property type="entry name" value="SBP"/>
</dbReference>
<dbReference type="EMBL" id="FQZK01000001">
    <property type="protein sequence ID" value="SHI56118.1"/>
    <property type="molecule type" value="Genomic_DNA"/>
</dbReference>
<protein>
    <submittedName>
        <fullName evidence="2">Multiple sugar transport system substrate-binding protein</fullName>
    </submittedName>
</protein>
<dbReference type="SUPFAM" id="SSF53850">
    <property type="entry name" value="Periplasmic binding protein-like II"/>
    <property type="match status" value="1"/>
</dbReference>
<dbReference type="Proteomes" id="UP000184452">
    <property type="component" value="Unassembled WGS sequence"/>
</dbReference>
<dbReference type="PANTHER" id="PTHR43649">
    <property type="entry name" value="ARABINOSE-BINDING PROTEIN-RELATED"/>
    <property type="match status" value="1"/>
</dbReference>
<dbReference type="OrthoDB" id="7918484at2"/>
<dbReference type="PANTHER" id="PTHR43649:SF11">
    <property type="entry name" value="ABC TRANSPORTER SUBSTRATE-BINDING PROTEIN YESO-RELATED"/>
    <property type="match status" value="1"/>
</dbReference>
<evidence type="ECO:0000256" key="1">
    <source>
        <dbReference type="SAM" id="SignalP"/>
    </source>
</evidence>